<organism evidence="1 2">
    <name type="scientific">Halalkaliarchaeum desulfuricum</name>
    <dbReference type="NCBI Taxonomy" id="2055893"/>
    <lineage>
        <taxon>Archaea</taxon>
        <taxon>Methanobacteriati</taxon>
        <taxon>Methanobacteriota</taxon>
        <taxon>Stenosarchaea group</taxon>
        <taxon>Halobacteria</taxon>
        <taxon>Halobacteriales</taxon>
        <taxon>Haloferacaceae</taxon>
        <taxon>Halalkaliarchaeum</taxon>
    </lineage>
</organism>
<proteinExistence type="predicted"/>
<dbReference type="EMBL" id="CP025066">
    <property type="protein sequence ID" value="AUX08665.1"/>
    <property type="molecule type" value="Genomic_DNA"/>
</dbReference>
<dbReference type="AlphaFoldDB" id="A0A343THU3"/>
<sequence>MPSTASSTPLASRRSLLAAIGTAATVGLAGCSAFESDESLPAFEPEAMVDVLSTPAPEYRRPAPVQPSAAAIDAGLERGDGFLDSIPDEVTAETVPDEDLHEHIDVQSERARTQREDVEEAPDRFRALEEVRQYRRYARRAAATYEAAAAGPGEWDRLRESLEAERNDARSRAKRRLAAVEYVGDHPDRTLLLTVRLEEMLTAALRLGRRRPGERAPVHTLADLARRTERLRTSVDAAEELRTRHVERSDEATDFTTWFDIALERSLRPPDLVRVHDEDATPADVVGGQADRPEVRHAIALALGIPGDFDDVDRHANRGTLALGLEGVLELERDARAFETVTGRIEDREFPRPESIDRVREEREATIEAAHQAANQAEIDPSEPSLGADVFVRTCGWIDSTDQSIRRDIDRDQSSDLGFQYAQYANARARIEALPSAIETVRERIEAATQDTPF</sequence>
<dbReference type="Proteomes" id="UP000263012">
    <property type="component" value="Chromosome"/>
</dbReference>
<keyword evidence="2" id="KW-1185">Reference proteome</keyword>
<dbReference type="RefSeq" id="WP_119815985.1">
    <property type="nucleotide sequence ID" value="NZ_CP025066.1"/>
</dbReference>
<reference evidence="2" key="1">
    <citation type="submission" date="2017-11" db="EMBL/GenBank/DDBJ databases">
        <title>Phenotypic and genomic properties of facultatively anaerobic sulfur-reducing natronoarchaea from hypersaline soda lakes.</title>
        <authorList>
            <person name="Sorokin D.Y."/>
            <person name="Kublanov I.V."/>
            <person name="Roman P."/>
            <person name="Sinninghe Damste J.S."/>
            <person name="Golyshin P.N."/>
            <person name="Rojo D."/>
            <person name="Ciordia S."/>
            <person name="Mena M.D.C."/>
            <person name="Ferrer M."/>
            <person name="Messina E."/>
            <person name="Smedile F."/>
            <person name="La Spada G."/>
            <person name="La Cono V."/>
            <person name="Yakimov M.M."/>
        </authorList>
    </citation>
    <scope>NUCLEOTIDE SEQUENCE [LARGE SCALE GENOMIC DNA]</scope>
    <source>
        <strain evidence="2">AArc-Sl</strain>
    </source>
</reference>
<evidence type="ECO:0000313" key="2">
    <source>
        <dbReference type="Proteomes" id="UP000263012"/>
    </source>
</evidence>
<gene>
    <name evidence="1" type="ORF">AArcSl_1027</name>
</gene>
<protein>
    <submittedName>
        <fullName evidence="1">Uncharacterized protein</fullName>
    </submittedName>
</protein>
<evidence type="ECO:0000313" key="1">
    <source>
        <dbReference type="EMBL" id="AUX08665.1"/>
    </source>
</evidence>
<name>A0A343THU3_9EURY</name>
<dbReference type="OrthoDB" id="350675at2157"/>
<dbReference type="KEGG" id="hdf:AArcSl_1027"/>
<accession>A0A343THU3</accession>
<dbReference type="GeneID" id="37877372"/>